<feature type="repeat" description="PPR" evidence="3">
    <location>
        <begin position="473"/>
        <end position="507"/>
    </location>
</feature>
<evidence type="ECO:0000256" key="4">
    <source>
        <dbReference type="SAM" id="MobiDB-lite"/>
    </source>
</evidence>
<dbReference type="InterPro" id="IPR046848">
    <property type="entry name" value="E_motif"/>
</dbReference>
<feature type="domain" description="CRIB" evidence="5">
    <location>
        <begin position="892"/>
        <end position="905"/>
    </location>
</feature>
<sequence>MRWTYHPCYTFLHNSISLNHRCCPSLHIIAIITAHSTQNEIIQKQIQRQISALSSVHHDSRPKLLGFIDDLKDELTLQTLHGKVIKDGSVVGLDVRNYILSLYAKFKDLDAAQKVFDEMTERDVRTWTILVSGFARIGSFRAGVDSFSRMVWYGICPNGFTLSSVLKCCSNAGFVSIGKAIHGWILRNGTGLDAVLKNSMLDFYVKSDKLDYAKRLFELTDDVNTVAWNIMIGGFLKIGNLEDTLDIFRKLPSRDVGTWNTVISGLMRNGSEETALQLLYEMVKAQSCFDEYTFTISLSLVSSLSLLELGEQIHGRLIRLRLYDDKYIISSLIDMYSKCGAIGKTSVVFKKVAEVSSPKQNSRFYGGKVTIDAVSCSSMISGYAQNGRWPEALEMFCNMVHEGIELDKFTITTIVSVCADYGLMDFGQQIHAFVNKTGYELDLVLSSSLVDMYSKCGSLDQARLIFDQTTTRNTILWTILITGYALHGHGREAVRLLGLMTEEGIQPNDVTFVAVLTACSHGGLVDEGRKYFKLMTEVYGIKPGFEHFTCMVDLFGRAGRLDKIKNFIYDNGVSHLSSVWRAFLSSCRVHKNYDMGKWVSQKLLELEPTDAEPYVLLSNMCATSSRWEESATLRGLMQKKGLRKHPGQSWIELNSQVHTFAMGDRSHPQEAEIYSYLDSLVGRLKEIGYCVDVEQVMQNVEEEQREIFLRYHSEKLAIVYGIISTASSTPIRVMKNLRVCTDCHNFLKYTSLLLGREIIVRDIRRFHNFKNGLCSCGDYCMGVQGKVRDRMEKFVVLPFSMGCVSQASVAVAEQRPRRSKSDFRSPSIKNQLEEEDEDSFSGENTKHSSRFLAIPRPNISTGVNRLVKGFKSLSQVFIYEDEMEELGMEMEIGCPTDVKHLTHIGWDGLANANPLMGWDNLITPELLSHPSPSLKQFGLATTAPENDSPTFFSLNASSSLA</sequence>
<dbReference type="CDD" id="cd00132">
    <property type="entry name" value="CRIB"/>
    <property type="match status" value="1"/>
</dbReference>
<organism evidence="6 7">
    <name type="scientific">Carnegiea gigantea</name>
    <dbReference type="NCBI Taxonomy" id="171969"/>
    <lineage>
        <taxon>Eukaryota</taxon>
        <taxon>Viridiplantae</taxon>
        <taxon>Streptophyta</taxon>
        <taxon>Embryophyta</taxon>
        <taxon>Tracheophyta</taxon>
        <taxon>Spermatophyta</taxon>
        <taxon>Magnoliopsida</taxon>
        <taxon>eudicotyledons</taxon>
        <taxon>Gunneridae</taxon>
        <taxon>Pentapetalae</taxon>
        <taxon>Caryophyllales</taxon>
        <taxon>Cactineae</taxon>
        <taxon>Cactaceae</taxon>
        <taxon>Cactoideae</taxon>
        <taxon>Echinocereeae</taxon>
        <taxon>Carnegiea</taxon>
    </lineage>
</organism>
<dbReference type="Pfam" id="PF14432">
    <property type="entry name" value="DYW_deaminase"/>
    <property type="match status" value="1"/>
</dbReference>
<dbReference type="GO" id="GO:0008270">
    <property type="term" value="F:zinc ion binding"/>
    <property type="evidence" value="ECO:0007669"/>
    <property type="project" value="InterPro"/>
</dbReference>
<dbReference type="InterPro" id="IPR046960">
    <property type="entry name" value="PPR_At4g14850-like_plant"/>
</dbReference>
<evidence type="ECO:0000256" key="1">
    <source>
        <dbReference type="ARBA" id="ARBA00006643"/>
    </source>
</evidence>
<dbReference type="Proteomes" id="UP001153076">
    <property type="component" value="Unassembled WGS sequence"/>
</dbReference>
<protein>
    <recommendedName>
        <fullName evidence="5">CRIB domain-containing protein</fullName>
    </recommendedName>
</protein>
<dbReference type="Pfam" id="PF01535">
    <property type="entry name" value="PPR"/>
    <property type="match status" value="2"/>
</dbReference>
<dbReference type="PROSITE" id="PS50108">
    <property type="entry name" value="CRIB"/>
    <property type="match status" value="1"/>
</dbReference>
<proteinExistence type="inferred from homology"/>
<feature type="repeat" description="PPR" evidence="3">
    <location>
        <begin position="372"/>
        <end position="406"/>
    </location>
</feature>
<dbReference type="GO" id="GO:0009451">
    <property type="term" value="P:RNA modification"/>
    <property type="evidence" value="ECO:0007669"/>
    <property type="project" value="InterPro"/>
</dbReference>
<dbReference type="InterPro" id="IPR002885">
    <property type="entry name" value="PPR_rpt"/>
</dbReference>
<dbReference type="Pfam" id="PF20431">
    <property type="entry name" value="E_motif"/>
    <property type="match status" value="1"/>
</dbReference>
<dbReference type="OrthoDB" id="442680at2759"/>
<dbReference type="AlphaFoldDB" id="A0A9Q1JNW3"/>
<dbReference type="Gene3D" id="1.25.40.10">
    <property type="entry name" value="Tetratricopeptide repeat domain"/>
    <property type="match status" value="4"/>
</dbReference>
<dbReference type="EMBL" id="JAKOGI010001198">
    <property type="protein sequence ID" value="KAJ8427040.1"/>
    <property type="molecule type" value="Genomic_DNA"/>
</dbReference>
<feature type="repeat" description="PPR" evidence="3">
    <location>
        <begin position="224"/>
        <end position="258"/>
    </location>
</feature>
<dbReference type="PANTHER" id="PTHR47926:SF347">
    <property type="entry name" value="PENTATRICOPEPTIDE REPEAT-CONTAINING PROTEIN"/>
    <property type="match status" value="1"/>
</dbReference>
<comment type="caution">
    <text evidence="6">The sequence shown here is derived from an EMBL/GenBank/DDBJ whole genome shotgun (WGS) entry which is preliminary data.</text>
</comment>
<dbReference type="FunFam" id="1.25.40.10:FF:000305">
    <property type="entry name" value="Pentatricopeptide repeat-containing protein mitochondrial"/>
    <property type="match status" value="1"/>
</dbReference>
<dbReference type="InterPro" id="IPR011990">
    <property type="entry name" value="TPR-like_helical_dom_sf"/>
</dbReference>
<dbReference type="PROSITE" id="PS51375">
    <property type="entry name" value="PPR"/>
    <property type="match status" value="4"/>
</dbReference>
<evidence type="ECO:0000256" key="2">
    <source>
        <dbReference type="ARBA" id="ARBA00022737"/>
    </source>
</evidence>
<comment type="similarity">
    <text evidence="1">Belongs to the PPR family. PCMP-H subfamily.</text>
</comment>
<dbReference type="GO" id="GO:0003723">
    <property type="term" value="F:RNA binding"/>
    <property type="evidence" value="ECO:0007669"/>
    <property type="project" value="InterPro"/>
</dbReference>
<dbReference type="Pfam" id="PF13041">
    <property type="entry name" value="PPR_2"/>
    <property type="match status" value="3"/>
</dbReference>
<evidence type="ECO:0000313" key="7">
    <source>
        <dbReference type="Proteomes" id="UP001153076"/>
    </source>
</evidence>
<dbReference type="PANTHER" id="PTHR47926">
    <property type="entry name" value="PENTATRICOPEPTIDE REPEAT-CONTAINING PROTEIN"/>
    <property type="match status" value="1"/>
</dbReference>
<gene>
    <name evidence="6" type="ORF">Cgig2_032868</name>
</gene>
<dbReference type="InterPro" id="IPR032867">
    <property type="entry name" value="DYW_dom"/>
</dbReference>
<feature type="region of interest" description="Disordered" evidence="4">
    <location>
        <begin position="815"/>
        <end position="846"/>
    </location>
</feature>
<reference evidence="6" key="1">
    <citation type="submission" date="2022-04" db="EMBL/GenBank/DDBJ databases">
        <title>Carnegiea gigantea Genome sequencing and assembly v2.</title>
        <authorList>
            <person name="Copetti D."/>
            <person name="Sanderson M.J."/>
            <person name="Burquez A."/>
            <person name="Wojciechowski M.F."/>
        </authorList>
    </citation>
    <scope>NUCLEOTIDE SEQUENCE</scope>
    <source>
        <strain evidence="6">SGP5-SGP5p</strain>
        <tissue evidence="6">Aerial part</tissue>
    </source>
</reference>
<evidence type="ECO:0000313" key="6">
    <source>
        <dbReference type="EMBL" id="KAJ8427040.1"/>
    </source>
</evidence>
<keyword evidence="7" id="KW-1185">Reference proteome</keyword>
<evidence type="ECO:0000256" key="3">
    <source>
        <dbReference type="PROSITE-ProRule" id="PRU00708"/>
    </source>
</evidence>
<accession>A0A9Q1JNW3</accession>
<evidence type="ECO:0000259" key="5">
    <source>
        <dbReference type="PROSITE" id="PS50108"/>
    </source>
</evidence>
<feature type="repeat" description="PPR" evidence="3">
    <location>
        <begin position="123"/>
        <end position="157"/>
    </location>
</feature>
<dbReference type="InterPro" id="IPR000095">
    <property type="entry name" value="CRIB_dom"/>
</dbReference>
<keyword evidence="2" id="KW-0677">Repeat</keyword>
<dbReference type="NCBIfam" id="TIGR00756">
    <property type="entry name" value="PPR"/>
    <property type="match status" value="4"/>
</dbReference>
<name>A0A9Q1JNW3_9CARY</name>